<evidence type="ECO:0000313" key="2">
    <source>
        <dbReference type="Proteomes" id="UP001732700"/>
    </source>
</evidence>
<keyword evidence="2" id="KW-1185">Reference proteome</keyword>
<proteinExistence type="predicted"/>
<reference evidence="1" key="1">
    <citation type="submission" date="2021-05" db="EMBL/GenBank/DDBJ databases">
        <authorList>
            <person name="Scholz U."/>
            <person name="Mascher M."/>
            <person name="Fiebig A."/>
        </authorList>
    </citation>
    <scope>NUCLEOTIDE SEQUENCE [LARGE SCALE GENOMIC DNA]</scope>
</reference>
<accession>A0ACD5YM14</accession>
<name>A0ACD5YM14_AVESA</name>
<sequence length="667" mass="77118">MKEKDSEPHSQDASTTSATVHPPRERPGDEHRSAAANHVSALDNAIAGFAKRETDVVVNPKLGTSFVSLDEAYEFYNIYSWECGFGTRYGESSLDAQGTKCVQQFVCVCEGKPTKYNNSPLSCECTASIRLLRSGDGGWYVWEHQVGHNHALSRTCTEKLSWRSHASINKNMRDLIRQLRENNMPHIAEIGAKNPQSGDLGRTMETFARIKAKNPLFNYTFQIDSDLRVTTILWTSTQSSIHYTSFGDVIIFDTTYRSDMYEIPFGLFLGVNNNFETILLGGVLMRDENVESFKWVFSNFFQLMDGEHPQTILTDRCGAMEDAILEVLPSTTHRWCKWQVLGQAKEFLGSHYTKTSMFRAEFHRILNGMLTTDEFERAWEMVLGKYGLENNPFLMQIYKVRHKWVKSYFSDTFCAKQTSTQKSESAKHLLKEYVPRDCSMDLFVNQYEKLLSDRHPEEDFFEEKRTSIDEVILRTNLPIEKHASEVYTRPVYEVFVQTIYESEPYVVEAVIPNLKYVARHTNSETREKWSRVEYEVNVSEDGEEFMCVCKEFEHTGMLCCHAVKVMIHLGMHEIPRSHIVPRWTVELLSCWMHRGHPRTDTCGRCRQSEMYYTSLDLVRLARKDDRSYELVMKGFGDLRRELSAMEATPGAKPVVSRRKQKRRLPDV</sequence>
<reference evidence="1" key="2">
    <citation type="submission" date="2025-09" db="UniProtKB">
        <authorList>
            <consortium name="EnsemblPlants"/>
        </authorList>
    </citation>
    <scope>IDENTIFICATION</scope>
</reference>
<dbReference type="EnsemblPlants" id="AVESA.00010b.r2.5DG0998590.1">
    <property type="protein sequence ID" value="AVESA.00010b.r2.5DG0998590.1.CDS"/>
    <property type="gene ID" value="AVESA.00010b.r2.5DG0998590"/>
</dbReference>
<evidence type="ECO:0000313" key="1">
    <source>
        <dbReference type="EnsemblPlants" id="AVESA.00010b.r2.5DG0998590.1.CDS"/>
    </source>
</evidence>
<protein>
    <submittedName>
        <fullName evidence="1">Uncharacterized protein</fullName>
    </submittedName>
</protein>
<dbReference type="Proteomes" id="UP001732700">
    <property type="component" value="Chromosome 5D"/>
</dbReference>
<organism evidence="1 2">
    <name type="scientific">Avena sativa</name>
    <name type="common">Oat</name>
    <dbReference type="NCBI Taxonomy" id="4498"/>
    <lineage>
        <taxon>Eukaryota</taxon>
        <taxon>Viridiplantae</taxon>
        <taxon>Streptophyta</taxon>
        <taxon>Embryophyta</taxon>
        <taxon>Tracheophyta</taxon>
        <taxon>Spermatophyta</taxon>
        <taxon>Magnoliopsida</taxon>
        <taxon>Liliopsida</taxon>
        <taxon>Poales</taxon>
        <taxon>Poaceae</taxon>
        <taxon>BOP clade</taxon>
        <taxon>Pooideae</taxon>
        <taxon>Poodae</taxon>
        <taxon>Poeae</taxon>
        <taxon>Poeae Chloroplast Group 1 (Aveneae type)</taxon>
        <taxon>Aveninae</taxon>
        <taxon>Avena</taxon>
    </lineage>
</organism>